<dbReference type="InterPro" id="IPR009072">
    <property type="entry name" value="Histone-fold"/>
</dbReference>
<gene>
    <name evidence="8" type="ORF">CTOB1V02_LOCUS4835</name>
</gene>
<dbReference type="Pfam" id="PF00808">
    <property type="entry name" value="CBFD_NFYB_HMF"/>
    <property type="match status" value="1"/>
</dbReference>
<feature type="region of interest" description="Disordered" evidence="7">
    <location>
        <begin position="133"/>
        <end position="193"/>
    </location>
</feature>
<evidence type="ECO:0000256" key="7">
    <source>
        <dbReference type="SAM" id="MobiDB-lite"/>
    </source>
</evidence>
<evidence type="ECO:0000313" key="8">
    <source>
        <dbReference type="EMBL" id="CAD7226924.1"/>
    </source>
</evidence>
<dbReference type="GO" id="GO:0017054">
    <property type="term" value="C:negative cofactor 2 complex"/>
    <property type="evidence" value="ECO:0007669"/>
    <property type="project" value="InterPro"/>
</dbReference>
<organism evidence="8">
    <name type="scientific">Cyprideis torosa</name>
    <dbReference type="NCBI Taxonomy" id="163714"/>
    <lineage>
        <taxon>Eukaryota</taxon>
        <taxon>Metazoa</taxon>
        <taxon>Ecdysozoa</taxon>
        <taxon>Arthropoda</taxon>
        <taxon>Crustacea</taxon>
        <taxon>Oligostraca</taxon>
        <taxon>Ostracoda</taxon>
        <taxon>Podocopa</taxon>
        <taxon>Podocopida</taxon>
        <taxon>Cytherocopina</taxon>
        <taxon>Cytheroidea</taxon>
        <taxon>Cytherideidae</taxon>
        <taxon>Cyprideis</taxon>
    </lineage>
</organism>
<feature type="non-terminal residue" evidence="8">
    <location>
        <position position="1"/>
    </location>
</feature>
<dbReference type="InterPro" id="IPR003958">
    <property type="entry name" value="CBFA_NFYB_domain"/>
</dbReference>
<feature type="compositionally biased region" description="Polar residues" evidence="7">
    <location>
        <begin position="163"/>
        <end position="182"/>
    </location>
</feature>
<dbReference type="SUPFAM" id="SSF47113">
    <property type="entry name" value="Histone-fold"/>
    <property type="match status" value="1"/>
</dbReference>
<dbReference type="GO" id="GO:0046982">
    <property type="term" value="F:protein heterodimerization activity"/>
    <property type="evidence" value="ECO:0007669"/>
    <property type="project" value="InterPro"/>
</dbReference>
<dbReference type="PANTHER" id="PTHR46138:SF1">
    <property type="entry name" value="PROTEIN DR1"/>
    <property type="match status" value="1"/>
</dbReference>
<proteinExistence type="inferred from homology"/>
<dbReference type="PANTHER" id="PTHR46138">
    <property type="entry name" value="PROTEIN DR1"/>
    <property type="match status" value="1"/>
</dbReference>
<dbReference type="GO" id="GO:0017025">
    <property type="term" value="F:TBP-class protein binding"/>
    <property type="evidence" value="ECO:0007669"/>
    <property type="project" value="TreeGrafter"/>
</dbReference>
<keyword evidence="4" id="KW-0539">Nucleus</keyword>
<comment type="similarity">
    <text evidence="2">Belongs to the NC2 beta/DR1 family.</text>
</comment>
<dbReference type="GO" id="GO:0016251">
    <property type="term" value="F:RNA polymerase II general transcription initiation factor activity"/>
    <property type="evidence" value="ECO:0007669"/>
    <property type="project" value="TreeGrafter"/>
</dbReference>
<evidence type="ECO:0000256" key="6">
    <source>
        <dbReference type="ARBA" id="ARBA00032651"/>
    </source>
</evidence>
<accession>A0A7R8ZK65</accession>
<dbReference type="FunFam" id="1.10.20.10:FF:000019">
    <property type="entry name" value="Negative cofactor 2 beta"/>
    <property type="match status" value="1"/>
</dbReference>
<sequence>TSASEMSDDDELFLPRTVMLKVIKAALPDIRVSVEARDLITACCSEFIRMLAKNAQNICNQQQKRTISGEHVIQALKDAGFEEYVDEAESTLKDCVEVVATKKKKSHRLEHLGIPEEELLRQQQELFAKVSDKGGVDSEGQGGDTCQKEDACQKYAREEQAQEEMSQWQNIQDEVSKQLQAERQNEEDEDDYC</sequence>
<dbReference type="InterPro" id="IPR042225">
    <property type="entry name" value="Ncb2"/>
</dbReference>
<dbReference type="AlphaFoldDB" id="A0A7R8ZK65"/>
<name>A0A7R8ZK65_9CRUS</name>
<dbReference type="EMBL" id="OB660979">
    <property type="protein sequence ID" value="CAD7226924.1"/>
    <property type="molecule type" value="Genomic_DNA"/>
</dbReference>
<evidence type="ECO:0000256" key="2">
    <source>
        <dbReference type="ARBA" id="ARBA00009245"/>
    </source>
</evidence>
<dbReference type="CDD" id="cd22905">
    <property type="entry name" value="HFD_Dr1"/>
    <property type="match status" value="1"/>
</dbReference>
<evidence type="ECO:0000256" key="4">
    <source>
        <dbReference type="ARBA" id="ARBA00023242"/>
    </source>
</evidence>
<comment type="subcellular location">
    <subcellularLocation>
        <location evidence="1">Nucleus</location>
    </subcellularLocation>
</comment>
<feature type="compositionally biased region" description="Basic and acidic residues" evidence="7">
    <location>
        <begin position="146"/>
        <end position="160"/>
    </location>
</feature>
<protein>
    <recommendedName>
        <fullName evidence="3">Protein Dr1</fullName>
    </recommendedName>
    <alternativeName>
        <fullName evidence="6">Down-regulator of transcription 1</fullName>
    </alternativeName>
    <alternativeName>
        <fullName evidence="5">Negative cofactor 2-beta</fullName>
    </alternativeName>
</protein>
<reference evidence="8" key="1">
    <citation type="submission" date="2020-11" db="EMBL/GenBank/DDBJ databases">
        <authorList>
            <person name="Tran Van P."/>
        </authorList>
    </citation>
    <scope>NUCLEOTIDE SEQUENCE</scope>
</reference>
<dbReference type="Gene3D" id="1.10.20.10">
    <property type="entry name" value="Histone, subunit A"/>
    <property type="match status" value="1"/>
</dbReference>
<dbReference type="GO" id="GO:0000122">
    <property type="term" value="P:negative regulation of transcription by RNA polymerase II"/>
    <property type="evidence" value="ECO:0007669"/>
    <property type="project" value="InterPro"/>
</dbReference>
<evidence type="ECO:0000256" key="1">
    <source>
        <dbReference type="ARBA" id="ARBA00004123"/>
    </source>
</evidence>
<dbReference type="OrthoDB" id="601405at2759"/>
<evidence type="ECO:0000256" key="3">
    <source>
        <dbReference type="ARBA" id="ARBA00018742"/>
    </source>
</evidence>
<evidence type="ECO:0000256" key="5">
    <source>
        <dbReference type="ARBA" id="ARBA00030451"/>
    </source>
</evidence>
<dbReference type="GO" id="GO:0051123">
    <property type="term" value="P:RNA polymerase II preinitiation complex assembly"/>
    <property type="evidence" value="ECO:0007669"/>
    <property type="project" value="TreeGrafter"/>
</dbReference>